<dbReference type="Gene3D" id="1.10.418.10">
    <property type="entry name" value="Calponin-like domain"/>
    <property type="match status" value="1"/>
</dbReference>
<sequence>MTLSNDSFNGKFGMKPSVLPQPLRREILKWMHSLDLSQSIRQIRRDAMNGYLVAEICSRYYPADIQMHGFQNGLSTPVKLDNWQQLQKFFNKRGLLVPKALIDDTLKGTQGAAATMMETLYTLLTEKSLPENAKIPTTAGKNVETGMLSITPSRSQTRAAGSGTQDGTQGSEPIRQSIQNQPSIVIEDAKVYQ</sequence>
<dbReference type="EMBL" id="CP151502">
    <property type="protein sequence ID" value="WZN59564.1"/>
    <property type="molecule type" value="Genomic_DNA"/>
</dbReference>
<evidence type="ECO:0000259" key="2">
    <source>
        <dbReference type="PROSITE" id="PS50021"/>
    </source>
</evidence>
<dbReference type="InterPro" id="IPR036872">
    <property type="entry name" value="CH_dom_sf"/>
</dbReference>
<protein>
    <submittedName>
        <fullName evidence="3">Spermatogenesis-associated protein</fullName>
    </submittedName>
</protein>
<dbReference type="GO" id="GO:0005930">
    <property type="term" value="C:axoneme"/>
    <property type="evidence" value="ECO:0007669"/>
    <property type="project" value="TreeGrafter"/>
</dbReference>
<accession>A0AAX4P090</accession>
<feature type="domain" description="Calponin-homology (CH)" evidence="2">
    <location>
        <begin position="21"/>
        <end position="125"/>
    </location>
</feature>
<feature type="compositionally biased region" description="Polar residues" evidence="1">
    <location>
        <begin position="148"/>
        <end position="182"/>
    </location>
</feature>
<dbReference type="InterPro" id="IPR010441">
    <property type="entry name" value="CH_2"/>
</dbReference>
<dbReference type="Pfam" id="PF06294">
    <property type="entry name" value="CH_2"/>
    <property type="match status" value="1"/>
</dbReference>
<dbReference type="InterPro" id="IPR052111">
    <property type="entry name" value="Spermatogenesis_Ciliary_MAP"/>
</dbReference>
<dbReference type="AlphaFoldDB" id="A0AAX4P090"/>
<dbReference type="Proteomes" id="UP001472866">
    <property type="component" value="Chromosome 02"/>
</dbReference>
<keyword evidence="4" id="KW-1185">Reference proteome</keyword>
<feature type="region of interest" description="Disordered" evidence="1">
    <location>
        <begin position="136"/>
        <end position="182"/>
    </location>
</feature>
<name>A0AAX4P090_9CHLO</name>
<evidence type="ECO:0000313" key="4">
    <source>
        <dbReference type="Proteomes" id="UP001472866"/>
    </source>
</evidence>
<dbReference type="PANTHER" id="PTHR12509:SF8">
    <property type="entry name" value="SPERMATOGENESIS-ASSOCIATED PROTEIN 4"/>
    <property type="match status" value="1"/>
</dbReference>
<evidence type="ECO:0000256" key="1">
    <source>
        <dbReference type="SAM" id="MobiDB-lite"/>
    </source>
</evidence>
<reference evidence="3 4" key="1">
    <citation type="submission" date="2024-03" db="EMBL/GenBank/DDBJ databases">
        <title>Complete genome sequence of the green alga Chloropicon roscoffensis RCC1871.</title>
        <authorList>
            <person name="Lemieux C."/>
            <person name="Pombert J.-F."/>
            <person name="Otis C."/>
            <person name="Turmel M."/>
        </authorList>
    </citation>
    <scope>NUCLEOTIDE SEQUENCE [LARGE SCALE GENOMIC DNA]</scope>
    <source>
        <strain evidence="3 4">RCC1871</strain>
    </source>
</reference>
<dbReference type="PANTHER" id="PTHR12509">
    <property type="entry name" value="SPERMATOGENESIS-ASSOCIATED 4-RELATED"/>
    <property type="match status" value="1"/>
</dbReference>
<dbReference type="SUPFAM" id="SSF47576">
    <property type="entry name" value="Calponin-homology domain, CH-domain"/>
    <property type="match status" value="1"/>
</dbReference>
<organism evidence="3 4">
    <name type="scientific">Chloropicon roscoffensis</name>
    <dbReference type="NCBI Taxonomy" id="1461544"/>
    <lineage>
        <taxon>Eukaryota</taxon>
        <taxon>Viridiplantae</taxon>
        <taxon>Chlorophyta</taxon>
        <taxon>Chloropicophyceae</taxon>
        <taxon>Chloropicales</taxon>
        <taxon>Chloropicaceae</taxon>
        <taxon>Chloropicon</taxon>
    </lineage>
</organism>
<proteinExistence type="predicted"/>
<dbReference type="InterPro" id="IPR001715">
    <property type="entry name" value="CH_dom"/>
</dbReference>
<dbReference type="PROSITE" id="PS50021">
    <property type="entry name" value="CH"/>
    <property type="match status" value="1"/>
</dbReference>
<evidence type="ECO:0000313" key="3">
    <source>
        <dbReference type="EMBL" id="WZN59564.1"/>
    </source>
</evidence>
<gene>
    <name evidence="3" type="ORF">HKI87_02g10900</name>
</gene>
<dbReference type="GO" id="GO:0008017">
    <property type="term" value="F:microtubule binding"/>
    <property type="evidence" value="ECO:0007669"/>
    <property type="project" value="TreeGrafter"/>
</dbReference>
<dbReference type="GO" id="GO:0051493">
    <property type="term" value="P:regulation of cytoskeleton organization"/>
    <property type="evidence" value="ECO:0007669"/>
    <property type="project" value="TreeGrafter"/>
</dbReference>